<dbReference type="AlphaFoldDB" id="A0A818PQL4"/>
<dbReference type="Proteomes" id="UP000663872">
    <property type="component" value="Unassembled WGS sequence"/>
</dbReference>
<name>A0A818PQL4_9BILA</name>
<feature type="compositionally biased region" description="Polar residues" evidence="1">
    <location>
        <begin position="243"/>
        <end position="261"/>
    </location>
</feature>
<feature type="region of interest" description="Disordered" evidence="1">
    <location>
        <begin position="513"/>
        <end position="575"/>
    </location>
</feature>
<feature type="region of interest" description="Disordered" evidence="1">
    <location>
        <begin position="242"/>
        <end position="261"/>
    </location>
</feature>
<evidence type="ECO:0000313" key="3">
    <source>
        <dbReference type="EMBL" id="CAF4539052.1"/>
    </source>
</evidence>
<reference evidence="2" key="1">
    <citation type="submission" date="2021-02" db="EMBL/GenBank/DDBJ databases">
        <authorList>
            <person name="Nowell W R."/>
        </authorList>
    </citation>
    <scope>NUCLEOTIDE SEQUENCE</scope>
</reference>
<sequence length="621" mass="70640">MINKDRISCILKSSPCNSLSTQHTTDNSILTSTRNPEENLKFLISNSRRRAILPTPHRLKNFQNLFTMNNKKETNTREQALISKDTRSQSRDKNPSQVDVDNTDNSSPTKNSNNLTDMIPNFQVENGSIDNANQQNRASKDNDAIDDSKNDESYKKINPSARLIKHSEEVPEVDAQLQPEQDTNDDETENKFNQLRIGRNFRFEAILVVVEGYAKRKYIKNRKEIGSFDDFYEFLVPEFEPSDSASYKSKPRQTATNNSCDSIPTYQTNFANESNPIVSNNSNTIKSTIMVNLDTIDGIGERPVINSTIVSDSFSTPISDQTQNDLRKAIARNLIKNPKSFKGGKDDVKKWIEEIEHLLDVAHITDATRLNLISYSLRGDALEWFKNNRLLFSSRNIFVSELIRAFTSSFHEELAFKKLESYSQGEHQSIRSFFNEVLKLCKDADSTMSEATKLKNLLNKTKPSIQFEVLVQQQSIPSLISTSIPPVNQSFGKTWNNFSPHYSRNFDNNYRAPNIRSTYSNPNSSSFLYSQSTQNKSRPTNNFSRYPQQETSFNSTNHTHKPYQQPRPNYSSNNYSRERTANTISLPQTTTTAIPLNESYPSAICSQCNQSGHEAAACSNF</sequence>
<feature type="compositionally biased region" description="Polar residues" evidence="1">
    <location>
        <begin position="95"/>
        <end position="116"/>
    </location>
</feature>
<feature type="compositionally biased region" description="Basic and acidic residues" evidence="1">
    <location>
        <begin position="84"/>
        <end position="94"/>
    </location>
</feature>
<feature type="region of interest" description="Disordered" evidence="1">
    <location>
        <begin position="131"/>
        <end position="189"/>
    </location>
</feature>
<feature type="compositionally biased region" description="Basic and acidic residues" evidence="1">
    <location>
        <begin position="138"/>
        <end position="155"/>
    </location>
</feature>
<evidence type="ECO:0000256" key="1">
    <source>
        <dbReference type="SAM" id="MobiDB-lite"/>
    </source>
</evidence>
<feature type="compositionally biased region" description="Polar residues" evidence="1">
    <location>
        <begin position="566"/>
        <end position="575"/>
    </location>
</feature>
<accession>A0A818PQL4</accession>
<dbReference type="EMBL" id="CAJNYT010003979">
    <property type="protein sequence ID" value="CAF3622625.1"/>
    <property type="molecule type" value="Genomic_DNA"/>
</dbReference>
<gene>
    <name evidence="2" type="ORF">GRG538_LOCUS23752</name>
    <name evidence="3" type="ORF">QYT958_LOCUS7466</name>
</gene>
<proteinExistence type="predicted"/>
<comment type="caution">
    <text evidence="2">The sequence shown here is derived from an EMBL/GenBank/DDBJ whole genome shotgun (WGS) entry which is preliminary data.</text>
</comment>
<dbReference type="EMBL" id="CAJOBR010000714">
    <property type="protein sequence ID" value="CAF4539052.1"/>
    <property type="molecule type" value="Genomic_DNA"/>
</dbReference>
<feature type="compositionally biased region" description="Polar residues" evidence="1">
    <location>
        <begin position="515"/>
        <end position="557"/>
    </location>
</feature>
<evidence type="ECO:0000313" key="4">
    <source>
        <dbReference type="Proteomes" id="UP000663872"/>
    </source>
</evidence>
<feature type="region of interest" description="Disordered" evidence="1">
    <location>
        <begin position="63"/>
        <end position="119"/>
    </location>
</feature>
<organism evidence="2 4">
    <name type="scientific">Rotaria socialis</name>
    <dbReference type="NCBI Taxonomy" id="392032"/>
    <lineage>
        <taxon>Eukaryota</taxon>
        <taxon>Metazoa</taxon>
        <taxon>Spiralia</taxon>
        <taxon>Gnathifera</taxon>
        <taxon>Rotifera</taxon>
        <taxon>Eurotatoria</taxon>
        <taxon>Bdelloidea</taxon>
        <taxon>Philodinida</taxon>
        <taxon>Philodinidae</taxon>
        <taxon>Rotaria</taxon>
    </lineage>
</organism>
<evidence type="ECO:0008006" key="5">
    <source>
        <dbReference type="Google" id="ProtNLM"/>
    </source>
</evidence>
<dbReference type="PANTHER" id="PTHR33194">
    <property type="entry name" value="ZINC KNUCKLE DOMAINCONTAINING PROTEIN"/>
    <property type="match status" value="1"/>
</dbReference>
<evidence type="ECO:0000313" key="2">
    <source>
        <dbReference type="EMBL" id="CAF3622625.1"/>
    </source>
</evidence>
<dbReference type="PANTHER" id="PTHR33194:SF4">
    <property type="entry name" value="CCHC-TYPE DOMAIN-CONTAINING PROTEIN"/>
    <property type="match status" value="1"/>
</dbReference>
<protein>
    <recommendedName>
        <fullName evidence="5">Retrotransposon gag domain-containing protein</fullName>
    </recommendedName>
</protein>
<dbReference type="Proteomes" id="UP000663848">
    <property type="component" value="Unassembled WGS sequence"/>
</dbReference>